<protein>
    <submittedName>
        <fullName evidence="1">Tail protein</fullName>
    </submittedName>
</protein>
<dbReference type="STRING" id="155515.JP36_09040"/>
<dbReference type="InterPro" id="IPR009678">
    <property type="entry name" value="Phage_tail_completion_R"/>
</dbReference>
<sequence>MKKPNQLRAVLEKSYPDFVANPDRLQLFVDNGRIIATGGHSLSFEYRYTLDIIATDFADDLARLIVPIEAYLKTNQPELFENPQRREEAFKFEVDYNNNNTLDVAFKIQLTERVVAKKTGENELNLEYAPEPQCLDDQMLEQWQVYLKKQLIFESETLNGNH</sequence>
<dbReference type="Proteomes" id="UP000030539">
    <property type="component" value="Unassembled WGS sequence"/>
</dbReference>
<dbReference type="AlphaFoldDB" id="A0A0A2XWT2"/>
<proteinExistence type="predicted"/>
<dbReference type="EMBL" id="JPXX01000024">
    <property type="protein sequence ID" value="KGQ36693.1"/>
    <property type="molecule type" value="Genomic_DNA"/>
</dbReference>
<gene>
    <name evidence="1" type="ORF">JP36_09040</name>
</gene>
<organism evidence="1 2">
    <name type="scientific">Gallibacterium genomosp. 1</name>
    <dbReference type="NCBI Taxonomy" id="155515"/>
    <lineage>
        <taxon>Bacteria</taxon>
        <taxon>Pseudomonadati</taxon>
        <taxon>Pseudomonadota</taxon>
        <taxon>Gammaproteobacteria</taxon>
        <taxon>Pasteurellales</taxon>
        <taxon>Pasteurellaceae</taxon>
        <taxon>Gallibacterium</taxon>
    </lineage>
</organism>
<dbReference type="RefSeq" id="WP_039173967.1">
    <property type="nucleotide sequence ID" value="NZ_JPXX01000024.1"/>
</dbReference>
<reference evidence="1 2" key="1">
    <citation type="submission" date="2014-08" db="EMBL/GenBank/DDBJ databases">
        <title>Chaperone-usher fimbriae in a diverse selection of Gallibacterium genomes.</title>
        <authorList>
            <person name="Kudirkiene E."/>
            <person name="Bager R.J."/>
            <person name="Johnson T.J."/>
            <person name="Bojesen A.M."/>
        </authorList>
    </citation>
    <scope>NUCLEOTIDE SEQUENCE [LARGE SCALE GENOMIC DNA]</scope>
    <source>
        <strain evidence="1 2">CCM5974</strain>
    </source>
</reference>
<evidence type="ECO:0000313" key="1">
    <source>
        <dbReference type="EMBL" id="KGQ36693.1"/>
    </source>
</evidence>
<accession>A0A0A2XWT2</accession>
<name>A0A0A2XWT2_9PAST</name>
<evidence type="ECO:0000313" key="2">
    <source>
        <dbReference type="Proteomes" id="UP000030539"/>
    </source>
</evidence>
<dbReference type="Pfam" id="PF06891">
    <property type="entry name" value="P2_Phage_GpR"/>
    <property type="match status" value="1"/>
</dbReference>
<dbReference type="eggNOG" id="ENOG5032RTF">
    <property type="taxonomic scope" value="Bacteria"/>
</dbReference>
<comment type="caution">
    <text evidence="1">The sequence shown here is derived from an EMBL/GenBank/DDBJ whole genome shotgun (WGS) entry which is preliminary data.</text>
</comment>